<evidence type="ECO:0000313" key="2">
    <source>
        <dbReference type="Proteomes" id="UP000076857"/>
    </source>
</evidence>
<dbReference type="EMBL" id="CP050951">
    <property type="protein sequence ID" value="QJQ12030.1"/>
    <property type="molecule type" value="Genomic_DNA"/>
</dbReference>
<organism evidence="1 2">
    <name type="scientific">Pseudomonas putida</name>
    <name type="common">Arthrobacter siderocapsulatus</name>
    <dbReference type="NCBI Taxonomy" id="303"/>
    <lineage>
        <taxon>Bacteria</taxon>
        <taxon>Pseudomonadati</taxon>
        <taxon>Pseudomonadota</taxon>
        <taxon>Gammaproteobacteria</taxon>
        <taxon>Pseudomonadales</taxon>
        <taxon>Pseudomonadaceae</taxon>
        <taxon>Pseudomonas</taxon>
    </lineage>
</organism>
<accession>A0AAP9N3I9</accession>
<gene>
    <name evidence="1" type="ORF">A3L25_022340</name>
</gene>
<dbReference type="Proteomes" id="UP000076857">
    <property type="component" value="Chromosome"/>
</dbReference>
<reference evidence="1 2" key="2">
    <citation type="submission" date="2020-04" db="EMBL/GenBank/DDBJ databases">
        <title>Complete genome sequence of Pseudomonas putida strain JQ581.</title>
        <authorList>
            <person name="Mu Y."/>
        </authorList>
    </citation>
    <scope>NUCLEOTIDE SEQUENCE [LARGE SCALE GENOMIC DNA]</scope>
    <source>
        <strain evidence="1 2">JQ581</strain>
    </source>
</reference>
<proteinExistence type="predicted"/>
<reference evidence="1 2" key="1">
    <citation type="submission" date="2016-04" db="EMBL/GenBank/DDBJ databases">
        <authorList>
            <person name="Qiu J."/>
        </authorList>
    </citation>
    <scope>NUCLEOTIDE SEQUENCE [LARGE SCALE GENOMIC DNA]</scope>
    <source>
        <strain evidence="1 2">JQ581</strain>
    </source>
</reference>
<dbReference type="RefSeq" id="WP_063423057.1">
    <property type="nucleotide sequence ID" value="NZ_CP050951.1"/>
</dbReference>
<name>A0AAP9N3I9_PSEPU</name>
<sequence length="189" mass="21964">MLHNSFTAELHCQYGRVGVVETPVYVHPLFSLDQDGWLCTEDQRDPASFKPVTFHFKFIKQSGDRLHYDITGEDTWQYFGSKLRKNANGWLGLYASHVVGRVVAYSTPLLYRQGFGGQEWKIQALDEWDGNFDDVEQIRFYIRDSEGHRVALAKEVYTRGKEKLHHWFLNAGNKDGELLVFTFKNIQLT</sequence>
<protein>
    <submittedName>
        <fullName evidence="1">Uncharacterized protein</fullName>
    </submittedName>
</protein>
<evidence type="ECO:0000313" key="1">
    <source>
        <dbReference type="EMBL" id="QJQ12030.1"/>
    </source>
</evidence>
<dbReference type="AlphaFoldDB" id="A0AAP9N3I9"/>